<protein>
    <submittedName>
        <fullName evidence="4">Putative peptidoglycan binding domain protein</fullName>
    </submittedName>
</protein>
<feature type="chain" id="PRO_5012757337" evidence="2">
    <location>
        <begin position="24"/>
        <end position="546"/>
    </location>
</feature>
<feature type="coiled-coil region" evidence="1">
    <location>
        <begin position="348"/>
        <end position="375"/>
    </location>
</feature>
<dbReference type="OrthoDB" id="8092964at2"/>
<accession>A0A1Y5RW10</accession>
<dbReference type="RefSeq" id="WP_085891409.1">
    <property type="nucleotide sequence ID" value="NZ_FWFL01000002.1"/>
</dbReference>
<evidence type="ECO:0000313" key="4">
    <source>
        <dbReference type="EMBL" id="SLN25773.1"/>
    </source>
</evidence>
<evidence type="ECO:0000256" key="1">
    <source>
        <dbReference type="SAM" id="Coils"/>
    </source>
</evidence>
<evidence type="ECO:0000256" key="2">
    <source>
        <dbReference type="SAM" id="SignalP"/>
    </source>
</evidence>
<evidence type="ECO:0000259" key="3">
    <source>
        <dbReference type="Pfam" id="PF01471"/>
    </source>
</evidence>
<dbReference type="Pfam" id="PF01471">
    <property type="entry name" value="PG_binding_1"/>
    <property type="match status" value="2"/>
</dbReference>
<dbReference type="AlphaFoldDB" id="A0A1Y5RW10"/>
<feature type="domain" description="Peptidoglycan binding-like" evidence="3">
    <location>
        <begin position="490"/>
        <end position="542"/>
    </location>
</feature>
<dbReference type="Gene3D" id="1.10.101.10">
    <property type="entry name" value="PGBD-like superfamily/PGBD"/>
    <property type="match status" value="2"/>
</dbReference>
<dbReference type="InterPro" id="IPR036365">
    <property type="entry name" value="PGBD-like_sf"/>
</dbReference>
<name>A0A1Y5RW10_9RHOB</name>
<gene>
    <name evidence="4" type="ORF">PEL8287_01188</name>
</gene>
<dbReference type="SUPFAM" id="SSF47090">
    <property type="entry name" value="PGBD-like"/>
    <property type="match status" value="2"/>
</dbReference>
<dbReference type="InterPro" id="IPR036366">
    <property type="entry name" value="PGBDSf"/>
</dbReference>
<dbReference type="InterPro" id="IPR002477">
    <property type="entry name" value="Peptidoglycan-bd-like"/>
</dbReference>
<dbReference type="Proteomes" id="UP000193827">
    <property type="component" value="Unassembled WGS sequence"/>
</dbReference>
<keyword evidence="1" id="KW-0175">Coiled coil</keyword>
<evidence type="ECO:0000313" key="5">
    <source>
        <dbReference type="Proteomes" id="UP000193827"/>
    </source>
</evidence>
<keyword evidence="2" id="KW-0732">Signal</keyword>
<organism evidence="4 5">
    <name type="scientific">Roseovarius litorisediminis</name>
    <dbReference type="NCBI Taxonomy" id="1312363"/>
    <lineage>
        <taxon>Bacteria</taxon>
        <taxon>Pseudomonadati</taxon>
        <taxon>Pseudomonadota</taxon>
        <taxon>Alphaproteobacteria</taxon>
        <taxon>Rhodobacterales</taxon>
        <taxon>Roseobacteraceae</taxon>
        <taxon>Roseovarius</taxon>
    </lineage>
</organism>
<sequence length="546" mass="59239">MRALSFVLGMWAALAAWATTAHSEDVALIYGQHGQAISLFKADGADAQDFAEPLRQAGFRVIEPGDNSAEGMRLAAQSIEDAIAAEPVDRLVIVVLAPMASTMRDSWVMSNQAEGASGLTIGAVGVSLNALSDLASRAGGRAVILVASDKRPDGLAAGLAPGLGGFDRTVGVTYATGPSAALADLLENDFLAPAKTFADVARSVPEGVEMSGFLSGRVGLMDDIAPTASPEVIEQGFWQAVQMIDTLEAYDAYLDAYAQGPHRAAALERIKWLRDEPERQARDAEAALNLTRDARRGIQRDLSLLGFDPRGIDGVFGPGSRAAMAAWQRKNGLEETGFVTGNQLLRLREQANLRAAELEEGARLLREQEERADRAFWRDTGREGDEAGLRAYLKRYPDGQFADVAQTRLAEIEEARRAETAREERDAWDATRELNTIPAYQQFLQAYPNSGFADAARDRLFELEEEGKNSAAFEQARAEERKFAGTGVARLLVEQRLAQLGANPGEIDGKFDKQTRQAVRRFQRSRKLPVTGFVSKATMVQLLGGK</sequence>
<proteinExistence type="predicted"/>
<feature type="signal peptide" evidence="2">
    <location>
        <begin position="1"/>
        <end position="23"/>
    </location>
</feature>
<reference evidence="4 5" key="1">
    <citation type="submission" date="2017-03" db="EMBL/GenBank/DDBJ databases">
        <authorList>
            <person name="Afonso C.L."/>
            <person name="Miller P.J."/>
            <person name="Scott M.A."/>
            <person name="Spackman E."/>
            <person name="Goraichik I."/>
            <person name="Dimitrov K.M."/>
            <person name="Suarez D.L."/>
            <person name="Swayne D.E."/>
        </authorList>
    </citation>
    <scope>NUCLEOTIDE SEQUENCE [LARGE SCALE GENOMIC DNA]</scope>
    <source>
        <strain evidence="4 5">CECT 8287</strain>
    </source>
</reference>
<dbReference type="EMBL" id="FWFL01000002">
    <property type="protein sequence ID" value="SLN25773.1"/>
    <property type="molecule type" value="Genomic_DNA"/>
</dbReference>
<keyword evidence="5" id="KW-1185">Reference proteome</keyword>
<feature type="domain" description="Peptidoglycan binding-like" evidence="3">
    <location>
        <begin position="292"/>
        <end position="344"/>
    </location>
</feature>